<organism evidence="1 2">
    <name type="scientific">Cyclotella atomus</name>
    <dbReference type="NCBI Taxonomy" id="382360"/>
    <lineage>
        <taxon>Eukaryota</taxon>
        <taxon>Sar</taxon>
        <taxon>Stramenopiles</taxon>
        <taxon>Ochrophyta</taxon>
        <taxon>Bacillariophyta</taxon>
        <taxon>Coscinodiscophyceae</taxon>
        <taxon>Thalassiosirophycidae</taxon>
        <taxon>Stephanodiscales</taxon>
        <taxon>Stephanodiscaceae</taxon>
        <taxon>Cyclotella</taxon>
    </lineage>
</organism>
<accession>A0ABD3NFL1</accession>
<protein>
    <submittedName>
        <fullName evidence="1">Uncharacterized protein</fullName>
    </submittedName>
</protein>
<evidence type="ECO:0000313" key="2">
    <source>
        <dbReference type="Proteomes" id="UP001530400"/>
    </source>
</evidence>
<sequence>MVGDRHTDGNKQQNRKRCFVCRNKRKRKLDDLCLEATSLGDGVVTLKRKRKLMQCQVCKKHGSAGMYCVTGSGNQTKCKNFHVDGCPKES</sequence>
<dbReference type="EMBL" id="JALLPJ020001283">
    <property type="protein sequence ID" value="KAL3771675.1"/>
    <property type="molecule type" value="Genomic_DNA"/>
</dbReference>
<dbReference type="AlphaFoldDB" id="A0ABD3NFL1"/>
<name>A0ABD3NFL1_9STRA</name>
<proteinExistence type="predicted"/>
<evidence type="ECO:0000313" key="1">
    <source>
        <dbReference type="EMBL" id="KAL3771675.1"/>
    </source>
</evidence>
<dbReference type="Proteomes" id="UP001530400">
    <property type="component" value="Unassembled WGS sequence"/>
</dbReference>
<gene>
    <name evidence="1" type="ORF">ACHAWO_001736</name>
</gene>
<reference evidence="1 2" key="1">
    <citation type="submission" date="2024-10" db="EMBL/GenBank/DDBJ databases">
        <title>Updated reference genomes for cyclostephanoid diatoms.</title>
        <authorList>
            <person name="Roberts W.R."/>
            <person name="Alverson A.J."/>
        </authorList>
    </citation>
    <scope>NUCLEOTIDE SEQUENCE [LARGE SCALE GENOMIC DNA]</scope>
    <source>
        <strain evidence="1 2">AJA010-31</strain>
    </source>
</reference>
<comment type="caution">
    <text evidence="1">The sequence shown here is derived from an EMBL/GenBank/DDBJ whole genome shotgun (WGS) entry which is preliminary data.</text>
</comment>
<keyword evidence="2" id="KW-1185">Reference proteome</keyword>